<comment type="caution">
    <text evidence="3">The sequence shown here is derived from an EMBL/GenBank/DDBJ whole genome shotgun (WGS) entry which is preliminary data.</text>
</comment>
<feature type="compositionally biased region" description="Basic and acidic residues" evidence="1">
    <location>
        <begin position="535"/>
        <end position="551"/>
    </location>
</feature>
<dbReference type="EMBL" id="NRSJ01000004">
    <property type="protein sequence ID" value="MBK1703692.1"/>
    <property type="molecule type" value="Genomic_DNA"/>
</dbReference>
<dbReference type="AlphaFoldDB" id="A0AAJ0U2N1"/>
<dbReference type="Gene3D" id="3.40.50.300">
    <property type="entry name" value="P-loop containing nucleotide triphosphate hydrolases"/>
    <property type="match status" value="2"/>
</dbReference>
<dbReference type="InterPro" id="IPR003593">
    <property type="entry name" value="AAA+_ATPase"/>
</dbReference>
<dbReference type="PROSITE" id="PS51146">
    <property type="entry name" value="KAIC"/>
    <property type="match status" value="2"/>
</dbReference>
<evidence type="ECO:0000313" key="4">
    <source>
        <dbReference type="Proteomes" id="UP001296776"/>
    </source>
</evidence>
<evidence type="ECO:0000313" key="3">
    <source>
        <dbReference type="EMBL" id="MBK1703692.1"/>
    </source>
</evidence>
<proteinExistence type="predicted"/>
<evidence type="ECO:0000259" key="2">
    <source>
        <dbReference type="PROSITE" id="PS51146"/>
    </source>
</evidence>
<dbReference type="SMART" id="SM00382">
    <property type="entry name" value="AAA"/>
    <property type="match status" value="2"/>
</dbReference>
<feature type="compositionally biased region" description="Basic and acidic residues" evidence="1">
    <location>
        <begin position="568"/>
        <end position="577"/>
    </location>
</feature>
<feature type="domain" description="KaiC" evidence="2">
    <location>
        <begin position="251"/>
        <end position="483"/>
    </location>
</feature>
<reference evidence="3" key="1">
    <citation type="submission" date="2017-08" db="EMBL/GenBank/DDBJ databases">
        <authorList>
            <person name="Imhoff J.F."/>
            <person name="Rahn T."/>
            <person name="Kuenzel S."/>
            <person name="Neulinger S.C."/>
        </authorList>
    </citation>
    <scope>NUCLEOTIDE SEQUENCE</scope>
    <source>
        <strain evidence="3">DSM 11080</strain>
    </source>
</reference>
<sequence>MTEPDQAITKRPTGITGLDWMTHGGLPAAGGTLVLGRPASGKTVLTLQIIAQALARDEAAVFVSFEESRAQVLRDAASFSWGQRLAEHPGFELIDARPSQGAQVSGEFDLGGLLAGIEHCVQRTRAEWLILDGIDQLLYRHRDPFVAIEQVHRVSDWSEERGLTLLLTGKLDQNALAPKHLEGVEFLLPSVMLLSTTLIESRLARRFRIAKYRGSDHTADEVPMLIDTDGVHFPYTEEDSSTIRVERASQERLSTGIGRLDEVLDGGLYRASTILISGQPGTAKTTLCGSFAAAATARGERVLYLSFDEIQAPVIRNLASVGIELGAPIEAGLLRFVTREAWSSLLETHYHALVRGIEELEPACLIIDPISALFKAAGPDDAKIAIERLLSKTRASGITTVLTSLNSDDDPGSEATLSHVSTLADTWLTLGFNVVGGERNRSLSVVKSRGTAHSNQVRELILADGGLDLADVYEYGTEVLMGTARLQKESEEALNRRLRALEDTQRRQDLERRIETAEAEAARLRIELQAQQEEQRARETLSEQQQRDVVRRRQAAAPMSEDTPAQGVRERSEGNHR</sequence>
<dbReference type="PANTHER" id="PTHR42926">
    <property type="match status" value="1"/>
</dbReference>
<name>A0AAJ0U2N1_9GAMM</name>
<dbReference type="Proteomes" id="UP001296776">
    <property type="component" value="Unassembled WGS sequence"/>
</dbReference>
<feature type="domain" description="KaiC" evidence="2">
    <location>
        <begin position="9"/>
        <end position="249"/>
    </location>
</feature>
<dbReference type="SUPFAM" id="SSF52540">
    <property type="entry name" value="P-loop containing nucleoside triphosphate hydrolases"/>
    <property type="match status" value="2"/>
</dbReference>
<accession>A0AAJ0U2N1</accession>
<dbReference type="InterPro" id="IPR027417">
    <property type="entry name" value="P-loop_NTPase"/>
</dbReference>
<keyword evidence="4" id="KW-1185">Reference proteome</keyword>
<dbReference type="Pfam" id="PF06745">
    <property type="entry name" value="ATPase"/>
    <property type="match status" value="2"/>
</dbReference>
<dbReference type="PANTHER" id="PTHR42926:SF1">
    <property type="entry name" value="CIRCADIAN CLOCK OSCILLATOR PROTEIN KAIC 1"/>
    <property type="match status" value="1"/>
</dbReference>
<gene>
    <name evidence="3" type="ORF">CKO40_03795</name>
</gene>
<reference evidence="3" key="2">
    <citation type="journal article" date="2020" name="Microorganisms">
        <title>Osmotic Adaptation and Compatible Solute Biosynthesis of Phototrophic Bacteria as Revealed from Genome Analyses.</title>
        <authorList>
            <person name="Imhoff J.F."/>
            <person name="Rahn T."/>
            <person name="Kunzel S."/>
            <person name="Keller A."/>
            <person name="Neulinger S.C."/>
        </authorList>
    </citation>
    <scope>NUCLEOTIDE SEQUENCE</scope>
    <source>
        <strain evidence="3">DSM 11080</strain>
    </source>
</reference>
<dbReference type="InterPro" id="IPR014774">
    <property type="entry name" value="KaiC-like_dom"/>
</dbReference>
<dbReference type="GO" id="GO:0005524">
    <property type="term" value="F:ATP binding"/>
    <property type="evidence" value="ECO:0007669"/>
    <property type="project" value="InterPro"/>
</dbReference>
<evidence type="ECO:0000256" key="1">
    <source>
        <dbReference type="SAM" id="MobiDB-lite"/>
    </source>
</evidence>
<organism evidence="3 4">
    <name type="scientific">Halochromatium glycolicum</name>
    <dbReference type="NCBI Taxonomy" id="85075"/>
    <lineage>
        <taxon>Bacteria</taxon>
        <taxon>Pseudomonadati</taxon>
        <taxon>Pseudomonadota</taxon>
        <taxon>Gammaproteobacteria</taxon>
        <taxon>Chromatiales</taxon>
        <taxon>Chromatiaceae</taxon>
        <taxon>Halochromatium</taxon>
    </lineage>
</organism>
<dbReference type="InterPro" id="IPR051347">
    <property type="entry name" value="Circadian_clock_KaiC-rel"/>
</dbReference>
<dbReference type="RefSeq" id="WP_200344864.1">
    <property type="nucleotide sequence ID" value="NZ_NRSJ01000004.1"/>
</dbReference>
<dbReference type="InterPro" id="IPR010624">
    <property type="entry name" value="KaiC_dom"/>
</dbReference>
<protein>
    <recommendedName>
        <fullName evidence="2">KaiC domain-containing protein</fullName>
    </recommendedName>
</protein>
<feature type="region of interest" description="Disordered" evidence="1">
    <location>
        <begin position="535"/>
        <end position="577"/>
    </location>
</feature>